<evidence type="ECO:0000313" key="1">
    <source>
        <dbReference type="EMBL" id="MFC4531363.1"/>
    </source>
</evidence>
<dbReference type="SUPFAM" id="SSF53254">
    <property type="entry name" value="Phosphoglycerate mutase-like"/>
    <property type="match status" value="1"/>
</dbReference>
<protein>
    <submittedName>
        <fullName evidence="1">Histidine phosphatase family protein</fullName>
    </submittedName>
</protein>
<dbReference type="RefSeq" id="WP_380839923.1">
    <property type="nucleotide sequence ID" value="NZ_JBHSFP010000005.1"/>
</dbReference>
<dbReference type="Proteomes" id="UP001596004">
    <property type="component" value="Unassembled WGS sequence"/>
</dbReference>
<reference evidence="2" key="1">
    <citation type="journal article" date="2019" name="Int. J. Syst. Evol. Microbiol.">
        <title>The Global Catalogue of Microorganisms (GCM) 10K type strain sequencing project: providing services to taxonomists for standard genome sequencing and annotation.</title>
        <authorList>
            <consortium name="The Broad Institute Genomics Platform"/>
            <consortium name="The Broad Institute Genome Sequencing Center for Infectious Disease"/>
            <person name="Wu L."/>
            <person name="Ma J."/>
        </authorList>
    </citation>
    <scope>NUCLEOTIDE SEQUENCE [LARGE SCALE GENOMIC DNA]</scope>
    <source>
        <strain evidence="2">CGMCC 4.7132</strain>
    </source>
</reference>
<gene>
    <name evidence="1" type="ORF">ACFO60_11365</name>
</gene>
<name>A0ABV9CE69_9ACTN</name>
<accession>A0ABV9CE69</accession>
<dbReference type="InterPro" id="IPR013078">
    <property type="entry name" value="His_Pase_superF_clade-1"/>
</dbReference>
<comment type="caution">
    <text evidence="1">The sequence shown here is derived from an EMBL/GenBank/DDBJ whole genome shotgun (WGS) entry which is preliminary data.</text>
</comment>
<evidence type="ECO:0000313" key="2">
    <source>
        <dbReference type="Proteomes" id="UP001596004"/>
    </source>
</evidence>
<dbReference type="InterPro" id="IPR029033">
    <property type="entry name" value="His_PPase_superfam"/>
</dbReference>
<dbReference type="Pfam" id="PF00300">
    <property type="entry name" value="His_Phos_1"/>
    <property type="match status" value="1"/>
</dbReference>
<proteinExistence type="predicted"/>
<dbReference type="Gene3D" id="3.40.50.1240">
    <property type="entry name" value="Phosphoglycerate mutase-like"/>
    <property type="match status" value="1"/>
</dbReference>
<organism evidence="1 2">
    <name type="scientific">Sphaerisporangium dianthi</name>
    <dbReference type="NCBI Taxonomy" id="1436120"/>
    <lineage>
        <taxon>Bacteria</taxon>
        <taxon>Bacillati</taxon>
        <taxon>Actinomycetota</taxon>
        <taxon>Actinomycetes</taxon>
        <taxon>Streptosporangiales</taxon>
        <taxon>Streptosporangiaceae</taxon>
        <taxon>Sphaerisporangium</taxon>
    </lineage>
</organism>
<keyword evidence="2" id="KW-1185">Reference proteome</keyword>
<sequence>MRRAEFPDDDEELDERGRREVGLAAARIAAADGHTGPPGTDTGGIAGARIAAATDADAPYRPAPPAALCGPALSCRQTAAGLGLVPVVDHGLRDRDAGHWTGRSLAEIQERDPEGLMAWLTDPAATPHGGESVLTLIDRVAAWLRGLPGRASGKVVAVTHPDVIRAALVHVLAAPPDTFWRLDTEPLAQLSLTARDGRWRLRLSRPV</sequence>
<dbReference type="EMBL" id="JBHSFP010000005">
    <property type="protein sequence ID" value="MFC4531363.1"/>
    <property type="molecule type" value="Genomic_DNA"/>
</dbReference>